<dbReference type="GO" id="GO:0016747">
    <property type="term" value="F:acyltransferase activity, transferring groups other than amino-acyl groups"/>
    <property type="evidence" value="ECO:0007669"/>
    <property type="project" value="InterPro"/>
</dbReference>
<gene>
    <name evidence="2" type="ORF">JDV02_006077</name>
</gene>
<evidence type="ECO:0000259" key="1">
    <source>
        <dbReference type="PROSITE" id="PS51186"/>
    </source>
</evidence>
<dbReference type="RefSeq" id="XP_047843416.1">
    <property type="nucleotide sequence ID" value="XM_047987431.1"/>
</dbReference>
<evidence type="ECO:0000313" key="3">
    <source>
        <dbReference type="Proteomes" id="UP000829364"/>
    </source>
</evidence>
<dbReference type="InterPro" id="IPR000182">
    <property type="entry name" value="GNAT_dom"/>
</dbReference>
<keyword evidence="3" id="KW-1185">Reference proteome</keyword>
<name>A0A9Q8QHX1_9HYPO</name>
<dbReference type="PROSITE" id="PS51186">
    <property type="entry name" value="GNAT"/>
    <property type="match status" value="1"/>
</dbReference>
<reference evidence="2" key="1">
    <citation type="submission" date="2021-11" db="EMBL/GenBank/DDBJ databases">
        <title>Purpureocillium_takamizusanense_genome.</title>
        <authorList>
            <person name="Nguyen N.-H."/>
        </authorList>
    </citation>
    <scope>NUCLEOTIDE SEQUENCE</scope>
    <source>
        <strain evidence="2">PT3</strain>
    </source>
</reference>
<organism evidence="2 3">
    <name type="scientific">Purpureocillium takamizusanense</name>
    <dbReference type="NCBI Taxonomy" id="2060973"/>
    <lineage>
        <taxon>Eukaryota</taxon>
        <taxon>Fungi</taxon>
        <taxon>Dikarya</taxon>
        <taxon>Ascomycota</taxon>
        <taxon>Pezizomycotina</taxon>
        <taxon>Sordariomycetes</taxon>
        <taxon>Hypocreomycetidae</taxon>
        <taxon>Hypocreales</taxon>
        <taxon>Ophiocordycipitaceae</taxon>
        <taxon>Purpureocillium</taxon>
    </lineage>
</organism>
<evidence type="ECO:0000313" key="2">
    <source>
        <dbReference type="EMBL" id="UNI19935.1"/>
    </source>
</evidence>
<dbReference type="Proteomes" id="UP000829364">
    <property type="component" value="Chromosome 5"/>
</dbReference>
<dbReference type="EMBL" id="CP086358">
    <property type="protein sequence ID" value="UNI19935.1"/>
    <property type="molecule type" value="Genomic_DNA"/>
</dbReference>
<dbReference type="AlphaFoldDB" id="A0A9Q8QHX1"/>
<dbReference type="OrthoDB" id="329272at2759"/>
<dbReference type="InterPro" id="IPR016181">
    <property type="entry name" value="Acyl_CoA_acyltransferase"/>
</dbReference>
<dbReference type="SUPFAM" id="SSF55729">
    <property type="entry name" value="Acyl-CoA N-acyltransferases (Nat)"/>
    <property type="match status" value="1"/>
</dbReference>
<feature type="domain" description="N-acetyltransferase" evidence="1">
    <location>
        <begin position="97"/>
        <end position="270"/>
    </location>
</feature>
<dbReference type="GeneID" id="72068026"/>
<dbReference type="KEGG" id="ptkz:JDV02_006077"/>
<dbReference type="Gene3D" id="3.40.630.30">
    <property type="match status" value="1"/>
</dbReference>
<protein>
    <recommendedName>
        <fullName evidence="1">N-acetyltransferase domain-containing protein</fullName>
    </recommendedName>
</protein>
<sequence>MATPFITLLEPSKFEGFLPGIRHDEQPATIPQPFLDAMEVRETVYVDEQEVPLENEFDADDPRSCHWVIYASINKTEEGEVRDDEGNVLQPRKSSTRTTPIGTIRLVPFPHDPHPKAGGDYWNGVLVGDEDRDDRGGDVAAALGAPPGWSFAADRPTSFHDGKEPYVKLGRLAVLHEFRGNNLAGLLVNTALAWLKRNPSYFDPSITELGLEQVGAANETDVPKWGGLVCVHAQERVVGAWKKWGFRVDEGMGKWWEEGIPHVGMFQRLEVSPDEVRI</sequence>
<accession>A0A9Q8QHX1</accession>
<proteinExistence type="predicted"/>